<dbReference type="AlphaFoldDB" id="A0AAV8XRW0"/>
<sequence length="86" mass="10174">MTVYPANKFLNGLKRDLKRPKTIRAPGRPSTSKTEETLKKLTKSWKIHQDNAPDHFALAVKSFFAKYGITMLEQVWKRLKQKRRRF</sequence>
<dbReference type="Proteomes" id="UP001162162">
    <property type="component" value="Unassembled WGS sequence"/>
</dbReference>
<comment type="caution">
    <text evidence="1">The sequence shown here is derived from an EMBL/GenBank/DDBJ whole genome shotgun (WGS) entry which is preliminary data.</text>
</comment>
<proteinExistence type="predicted"/>
<gene>
    <name evidence="1" type="ORF">NQ318_017862</name>
</gene>
<protein>
    <recommendedName>
        <fullName evidence="3">Transposase</fullName>
    </recommendedName>
</protein>
<organism evidence="1 2">
    <name type="scientific">Aromia moschata</name>
    <dbReference type="NCBI Taxonomy" id="1265417"/>
    <lineage>
        <taxon>Eukaryota</taxon>
        <taxon>Metazoa</taxon>
        <taxon>Ecdysozoa</taxon>
        <taxon>Arthropoda</taxon>
        <taxon>Hexapoda</taxon>
        <taxon>Insecta</taxon>
        <taxon>Pterygota</taxon>
        <taxon>Neoptera</taxon>
        <taxon>Endopterygota</taxon>
        <taxon>Coleoptera</taxon>
        <taxon>Polyphaga</taxon>
        <taxon>Cucujiformia</taxon>
        <taxon>Chrysomeloidea</taxon>
        <taxon>Cerambycidae</taxon>
        <taxon>Cerambycinae</taxon>
        <taxon>Callichromatini</taxon>
        <taxon>Aromia</taxon>
    </lineage>
</organism>
<evidence type="ECO:0000313" key="2">
    <source>
        <dbReference type="Proteomes" id="UP001162162"/>
    </source>
</evidence>
<evidence type="ECO:0000313" key="1">
    <source>
        <dbReference type="EMBL" id="KAJ8941322.1"/>
    </source>
</evidence>
<evidence type="ECO:0008006" key="3">
    <source>
        <dbReference type="Google" id="ProtNLM"/>
    </source>
</evidence>
<accession>A0AAV8XRW0</accession>
<dbReference type="EMBL" id="JAPWTK010000379">
    <property type="protein sequence ID" value="KAJ8941322.1"/>
    <property type="molecule type" value="Genomic_DNA"/>
</dbReference>
<name>A0AAV8XRW0_9CUCU</name>
<reference evidence="1" key="1">
    <citation type="journal article" date="2023" name="Insect Mol. Biol.">
        <title>Genome sequencing provides insights into the evolution of gene families encoding plant cell wall-degrading enzymes in longhorned beetles.</title>
        <authorList>
            <person name="Shin N.R."/>
            <person name="Okamura Y."/>
            <person name="Kirsch R."/>
            <person name="Pauchet Y."/>
        </authorList>
    </citation>
    <scope>NUCLEOTIDE SEQUENCE</scope>
    <source>
        <strain evidence="1">AMC_N1</strain>
    </source>
</reference>
<keyword evidence="2" id="KW-1185">Reference proteome</keyword>